<sequence length="265" mass="27899">MTLLWIVLFTLLGGAASAGAAGALLLVPDRLRERLLPSLVSYAVGAMLAAAFLGLLPEAFEYPGTTPQQVTGVLLGGILLFFVLEKFVLWRHCHTDACAAHGSHAPLATARPWRAAGTLVLVGDSVHNLIDGVLIAAAFLTDTRLGVLTALAIVAHEIPQEIGDVAVLVHSGYSRGKAMLFNLLTNLPTLIGGVVAYFALETLHGALPYVLTLAAASFIYIAVADLIPDLHRRPEPAATLAQVLLIGAGIGTIVLSHLALEHWLH</sequence>
<dbReference type="PANTHER" id="PTHR16950:SF16">
    <property type="entry name" value="ZINC TRANSPORTER ZIP13"/>
    <property type="match status" value="1"/>
</dbReference>
<feature type="transmembrane region" description="Helical" evidence="5">
    <location>
        <begin position="206"/>
        <end position="227"/>
    </location>
</feature>
<name>A0A1B1YSM8_9GAMM</name>
<keyword evidence="4 5" id="KW-0472">Membrane</keyword>
<keyword evidence="3 5" id="KW-1133">Transmembrane helix</keyword>
<keyword evidence="2 5" id="KW-0812">Transmembrane</keyword>
<feature type="transmembrane region" description="Helical" evidence="5">
    <location>
        <begin position="180"/>
        <end position="200"/>
    </location>
</feature>
<protein>
    <submittedName>
        <fullName evidence="6">ZIP zinc transporter</fullName>
    </submittedName>
</protein>
<proteinExistence type="predicted"/>
<comment type="subcellular location">
    <subcellularLocation>
        <location evidence="1">Membrane</location>
        <topology evidence="1">Multi-pass membrane protein</topology>
    </subcellularLocation>
</comment>
<feature type="transmembrane region" description="Helical" evidence="5">
    <location>
        <begin position="66"/>
        <end position="84"/>
    </location>
</feature>
<feature type="transmembrane region" description="Helical" evidence="5">
    <location>
        <begin position="6"/>
        <end position="27"/>
    </location>
</feature>
<feature type="transmembrane region" description="Helical" evidence="5">
    <location>
        <begin position="39"/>
        <end position="60"/>
    </location>
</feature>
<feature type="transmembrane region" description="Helical" evidence="5">
    <location>
        <begin position="239"/>
        <end position="260"/>
    </location>
</feature>
<evidence type="ECO:0000256" key="3">
    <source>
        <dbReference type="ARBA" id="ARBA00022989"/>
    </source>
</evidence>
<dbReference type="RefSeq" id="WP_068803260.1">
    <property type="nucleotide sequence ID" value="NZ_CP014671.1"/>
</dbReference>
<dbReference type="KEGG" id="gbi:PG2T_05410"/>
<dbReference type="OrthoDB" id="9806593at2"/>
<evidence type="ECO:0000256" key="4">
    <source>
        <dbReference type="ARBA" id="ARBA00023136"/>
    </source>
</evidence>
<accession>A0A1B1YSM8</accession>
<evidence type="ECO:0000256" key="2">
    <source>
        <dbReference type="ARBA" id="ARBA00022692"/>
    </source>
</evidence>
<dbReference type="EMBL" id="CP014671">
    <property type="protein sequence ID" value="ANX03687.1"/>
    <property type="molecule type" value="Genomic_DNA"/>
</dbReference>
<evidence type="ECO:0000256" key="5">
    <source>
        <dbReference type="SAM" id="Phobius"/>
    </source>
</evidence>
<dbReference type="GO" id="GO:0046873">
    <property type="term" value="F:metal ion transmembrane transporter activity"/>
    <property type="evidence" value="ECO:0007669"/>
    <property type="project" value="InterPro"/>
</dbReference>
<reference evidence="7" key="1">
    <citation type="submission" date="2016-03" db="EMBL/GenBank/DDBJ databases">
        <title>Complete genome sequence of Solimmundus cernigliae, representing a novel lineage of polycyclic aromatic hydrocarbon degraders within the Gammaproteobacteria.</title>
        <authorList>
            <person name="Singleton D.R."/>
            <person name="Dickey A.N."/>
            <person name="Scholl E.H."/>
            <person name="Wright F.A."/>
            <person name="Aitken M.D."/>
        </authorList>
    </citation>
    <scope>NUCLEOTIDE SEQUENCE [LARGE SCALE GENOMIC DNA]</scope>
    <source>
        <strain evidence="7">TR3.2</strain>
    </source>
</reference>
<dbReference type="PANTHER" id="PTHR16950">
    <property type="entry name" value="ZINC TRANSPORTER SLC39A7 HISTIDINE-RICH MEMBRANE PROTEIN KE4"/>
    <property type="match status" value="1"/>
</dbReference>
<evidence type="ECO:0000313" key="7">
    <source>
        <dbReference type="Proteomes" id="UP000092952"/>
    </source>
</evidence>
<dbReference type="InterPro" id="IPR003689">
    <property type="entry name" value="ZIP"/>
</dbReference>
<dbReference type="AlphaFoldDB" id="A0A1B1YSM8"/>
<dbReference type="GO" id="GO:0016020">
    <property type="term" value="C:membrane"/>
    <property type="evidence" value="ECO:0007669"/>
    <property type="project" value="UniProtKB-SubCell"/>
</dbReference>
<evidence type="ECO:0000256" key="1">
    <source>
        <dbReference type="ARBA" id="ARBA00004141"/>
    </source>
</evidence>
<dbReference type="Pfam" id="PF02535">
    <property type="entry name" value="Zip"/>
    <property type="match status" value="1"/>
</dbReference>
<keyword evidence="7" id="KW-1185">Reference proteome</keyword>
<dbReference type="InParanoid" id="A0A1B1YSM8"/>
<dbReference type="STRING" id="1810504.PG2T_05410"/>
<dbReference type="Proteomes" id="UP000092952">
    <property type="component" value="Chromosome"/>
</dbReference>
<gene>
    <name evidence="6" type="ORF">PG2T_05410</name>
</gene>
<dbReference type="FunCoup" id="A0A1B1YSM8">
    <property type="interactions" value="243"/>
</dbReference>
<organism evidence="6 7">
    <name type="scientific">Immundisolibacter cernigliae</name>
    <dbReference type="NCBI Taxonomy" id="1810504"/>
    <lineage>
        <taxon>Bacteria</taxon>
        <taxon>Pseudomonadati</taxon>
        <taxon>Pseudomonadota</taxon>
        <taxon>Gammaproteobacteria</taxon>
        <taxon>Immundisolibacterales</taxon>
        <taxon>Immundisolibacteraceae</taxon>
        <taxon>Immundisolibacter</taxon>
    </lineage>
</organism>
<evidence type="ECO:0000313" key="6">
    <source>
        <dbReference type="EMBL" id="ANX03687.1"/>
    </source>
</evidence>